<evidence type="ECO:0000259" key="4">
    <source>
        <dbReference type="PROSITE" id="PS01124"/>
    </source>
</evidence>
<gene>
    <name evidence="5" type="ORF">SAMN04488075_1668</name>
</gene>
<dbReference type="Gene3D" id="1.10.10.60">
    <property type="entry name" value="Homeodomain-like"/>
    <property type="match status" value="1"/>
</dbReference>
<name>A0A1H6LWA1_9RHOB</name>
<evidence type="ECO:0000313" key="5">
    <source>
        <dbReference type="EMBL" id="SEH89333.1"/>
    </source>
</evidence>
<dbReference type="Pfam" id="PF12833">
    <property type="entry name" value="HTH_18"/>
    <property type="match status" value="1"/>
</dbReference>
<feature type="domain" description="HTH araC/xylS-type" evidence="4">
    <location>
        <begin position="214"/>
        <end position="313"/>
    </location>
</feature>
<dbReference type="SUPFAM" id="SSF46689">
    <property type="entry name" value="Homeodomain-like"/>
    <property type="match status" value="1"/>
</dbReference>
<dbReference type="GO" id="GO:0043565">
    <property type="term" value="F:sequence-specific DNA binding"/>
    <property type="evidence" value="ECO:0007669"/>
    <property type="project" value="InterPro"/>
</dbReference>
<proteinExistence type="predicted"/>
<keyword evidence="3" id="KW-0804">Transcription</keyword>
<dbReference type="InterPro" id="IPR035418">
    <property type="entry name" value="AraC-bd_2"/>
</dbReference>
<dbReference type="PANTHER" id="PTHR46796:SF6">
    <property type="entry name" value="ARAC SUBFAMILY"/>
    <property type="match status" value="1"/>
</dbReference>
<dbReference type="PROSITE" id="PS01124">
    <property type="entry name" value="HTH_ARAC_FAMILY_2"/>
    <property type="match status" value="1"/>
</dbReference>
<evidence type="ECO:0000256" key="2">
    <source>
        <dbReference type="ARBA" id="ARBA00023125"/>
    </source>
</evidence>
<dbReference type="EMBL" id="FNXG01000002">
    <property type="protein sequence ID" value="SEH89333.1"/>
    <property type="molecule type" value="Genomic_DNA"/>
</dbReference>
<keyword evidence="1" id="KW-0805">Transcription regulation</keyword>
<dbReference type="PANTHER" id="PTHR46796">
    <property type="entry name" value="HTH-TYPE TRANSCRIPTIONAL ACTIVATOR RHAS-RELATED"/>
    <property type="match status" value="1"/>
</dbReference>
<organism evidence="5 6">
    <name type="scientific">Paracoccus alkenifer</name>
    <dbReference type="NCBI Taxonomy" id="65735"/>
    <lineage>
        <taxon>Bacteria</taxon>
        <taxon>Pseudomonadati</taxon>
        <taxon>Pseudomonadota</taxon>
        <taxon>Alphaproteobacteria</taxon>
        <taxon>Rhodobacterales</taxon>
        <taxon>Paracoccaceae</taxon>
        <taxon>Paracoccus</taxon>
    </lineage>
</organism>
<reference evidence="6" key="1">
    <citation type="submission" date="2016-10" db="EMBL/GenBank/DDBJ databases">
        <authorList>
            <person name="Varghese N."/>
            <person name="Submissions S."/>
        </authorList>
    </citation>
    <scope>NUCLEOTIDE SEQUENCE [LARGE SCALE GENOMIC DNA]</scope>
    <source>
        <strain evidence="6">DSM 11593</strain>
    </source>
</reference>
<dbReference type="RefSeq" id="WP_090847164.1">
    <property type="nucleotide sequence ID" value="NZ_FNXG01000002.1"/>
</dbReference>
<dbReference type="InterPro" id="IPR018060">
    <property type="entry name" value="HTH_AraC"/>
</dbReference>
<protein>
    <submittedName>
        <fullName evidence="5">AraC-type DNA-binding protein</fullName>
    </submittedName>
</protein>
<dbReference type="InterPro" id="IPR020449">
    <property type="entry name" value="Tscrpt_reg_AraC-type_HTH"/>
</dbReference>
<dbReference type="OrthoDB" id="8004517at2"/>
<dbReference type="AlphaFoldDB" id="A0A1H6LWA1"/>
<sequence length="318" mass="35388">MEIAVYSTASTAAEQRAAEWSRVIADTYFPLQLTYRDPDGFSGELERRQMGQVSLSRLATGPMQYERHARDIAHNSPEEYLITVPRLGPVDFRQMGREVRCAPGGLILERGDEPYRFSYTHANELCVLKVSRPMLLERLRDPDRFCAQAIDARGGLAALLVSMMGHLQALSAAEAHAANVLGRQIVEVLALALDERAGPEDAGAVSAVRAGHLRRAERVIRQNLSNPALSPEFVAGQCGISKRYLHELFAHTDKTVAQFIRVERLIVARNEIAASQALSMAEIAYRYGFSDQAQFSRLFKAQFGMTPSDWRRRARSAG</sequence>
<evidence type="ECO:0000313" key="6">
    <source>
        <dbReference type="Proteomes" id="UP000199125"/>
    </source>
</evidence>
<dbReference type="SMART" id="SM00342">
    <property type="entry name" value="HTH_ARAC"/>
    <property type="match status" value="1"/>
</dbReference>
<evidence type="ECO:0000256" key="1">
    <source>
        <dbReference type="ARBA" id="ARBA00023015"/>
    </source>
</evidence>
<accession>A0A1H6LWA1</accession>
<keyword evidence="6" id="KW-1185">Reference proteome</keyword>
<dbReference type="Proteomes" id="UP000199125">
    <property type="component" value="Unassembled WGS sequence"/>
</dbReference>
<keyword evidence="2 5" id="KW-0238">DNA-binding</keyword>
<dbReference type="InterPro" id="IPR050204">
    <property type="entry name" value="AraC_XylS_family_regulators"/>
</dbReference>
<dbReference type="STRING" id="65735.SAMN04488075_1668"/>
<dbReference type="PRINTS" id="PR00032">
    <property type="entry name" value="HTHARAC"/>
</dbReference>
<evidence type="ECO:0000256" key="3">
    <source>
        <dbReference type="ARBA" id="ARBA00023163"/>
    </source>
</evidence>
<dbReference type="InterPro" id="IPR009057">
    <property type="entry name" value="Homeodomain-like_sf"/>
</dbReference>
<dbReference type="InterPro" id="IPR018062">
    <property type="entry name" value="HTH_AraC-typ_CS"/>
</dbReference>
<dbReference type="PROSITE" id="PS00041">
    <property type="entry name" value="HTH_ARAC_FAMILY_1"/>
    <property type="match status" value="1"/>
</dbReference>
<dbReference type="GO" id="GO:0003700">
    <property type="term" value="F:DNA-binding transcription factor activity"/>
    <property type="evidence" value="ECO:0007669"/>
    <property type="project" value="InterPro"/>
</dbReference>
<dbReference type="Pfam" id="PF14525">
    <property type="entry name" value="AraC_binding_2"/>
    <property type="match status" value="1"/>
</dbReference>